<organism evidence="1 2">
    <name type="scientific">Protomyces lactucae-debilis</name>
    <dbReference type="NCBI Taxonomy" id="2754530"/>
    <lineage>
        <taxon>Eukaryota</taxon>
        <taxon>Fungi</taxon>
        <taxon>Dikarya</taxon>
        <taxon>Ascomycota</taxon>
        <taxon>Taphrinomycotina</taxon>
        <taxon>Taphrinomycetes</taxon>
        <taxon>Taphrinales</taxon>
        <taxon>Protomycetaceae</taxon>
        <taxon>Protomyces</taxon>
    </lineage>
</organism>
<reference evidence="1 2" key="1">
    <citation type="submission" date="2016-07" db="EMBL/GenBank/DDBJ databases">
        <title>Pervasive Adenine N6-methylation of Active Genes in Fungi.</title>
        <authorList>
            <consortium name="DOE Joint Genome Institute"/>
            <person name="Mondo S.J."/>
            <person name="Dannebaum R.O."/>
            <person name="Kuo R.C."/>
            <person name="Labutti K."/>
            <person name="Haridas S."/>
            <person name="Kuo A."/>
            <person name="Salamov A."/>
            <person name="Ahrendt S.R."/>
            <person name="Lipzen A."/>
            <person name="Sullivan W."/>
            <person name="Andreopoulos W.B."/>
            <person name="Clum A."/>
            <person name="Lindquist E."/>
            <person name="Daum C."/>
            <person name="Ramamoorthy G.K."/>
            <person name="Gryganskyi A."/>
            <person name="Culley D."/>
            <person name="Magnuson J.K."/>
            <person name="James T.Y."/>
            <person name="O'Malley M.A."/>
            <person name="Stajich J.E."/>
            <person name="Spatafora J.W."/>
            <person name="Visel A."/>
            <person name="Grigoriev I.V."/>
        </authorList>
    </citation>
    <scope>NUCLEOTIDE SEQUENCE [LARGE SCALE GENOMIC DNA]</scope>
    <source>
        <strain evidence="1 2">12-1054</strain>
    </source>
</reference>
<protein>
    <submittedName>
        <fullName evidence="1">Uncharacterized protein</fullName>
    </submittedName>
</protein>
<evidence type="ECO:0000313" key="1">
    <source>
        <dbReference type="EMBL" id="ORY79401.1"/>
    </source>
</evidence>
<dbReference type="RefSeq" id="XP_040723772.1">
    <property type="nucleotide sequence ID" value="XM_040872513.1"/>
</dbReference>
<comment type="caution">
    <text evidence="1">The sequence shown here is derived from an EMBL/GenBank/DDBJ whole genome shotgun (WGS) entry which is preliminary data.</text>
</comment>
<gene>
    <name evidence="1" type="ORF">BCR37DRAFT_86438</name>
</gene>
<evidence type="ECO:0000313" key="2">
    <source>
        <dbReference type="Proteomes" id="UP000193685"/>
    </source>
</evidence>
<dbReference type="EMBL" id="MCFI01000015">
    <property type="protein sequence ID" value="ORY79401.1"/>
    <property type="molecule type" value="Genomic_DNA"/>
</dbReference>
<dbReference type="AlphaFoldDB" id="A0A1Y2F690"/>
<dbReference type="Proteomes" id="UP000193685">
    <property type="component" value="Unassembled WGS sequence"/>
</dbReference>
<proteinExistence type="predicted"/>
<sequence>MESANDLLRQQMQQAQRNAGILPNALSFPAVAMNATAASRRQQGVEEDLPGYEAQGNQATQYQFSRQDFATYNLSCLHDPQRSHLVQLIEDTVPLKKRRLLSKRNEDVSKERLKSRTIRVCRRRELAYSAQVTDDYSLAEQRCAEIRPTFKKSFNLRQQDPYIPLDTSNGLIHLHLYRGDYYHFSIPLEDLDTDRGIRLEWRIQWAFLNNKKDYKLRRIFKGMKLGILGGPTTQIIGWFLPTAQFVDGSGVEHDADLSRVPTVLRYAVQSAQVHSLPLERNRTDGSARSETSMNDTDLNTPAVLGNLILADAELSSDLVPGWPLDAPARQESIVELIREMATTSFLALYFRVVMADTMHERIAKYTQDGASLGRGMMC</sequence>
<accession>A0A1Y2F690</accession>
<keyword evidence="2" id="KW-1185">Reference proteome</keyword>
<name>A0A1Y2F690_PROLT</name>
<dbReference type="GeneID" id="63789112"/>